<reference evidence="1 2" key="1">
    <citation type="submission" date="2020-06" db="EMBL/GenBank/DDBJ databases">
        <authorList>
            <person name="Li R."/>
            <person name="Bekaert M."/>
        </authorList>
    </citation>
    <scope>NUCLEOTIDE SEQUENCE [LARGE SCALE GENOMIC DNA]</scope>
    <source>
        <strain evidence="2">wild</strain>
    </source>
</reference>
<evidence type="ECO:0000313" key="2">
    <source>
        <dbReference type="Proteomes" id="UP000507470"/>
    </source>
</evidence>
<dbReference type="EMBL" id="CACVKT020002303">
    <property type="protein sequence ID" value="CAC5377285.1"/>
    <property type="molecule type" value="Genomic_DNA"/>
</dbReference>
<name>A0A6J8B094_MYTCO</name>
<dbReference type="Gene3D" id="2.120.10.30">
    <property type="entry name" value="TolB, C-terminal domain"/>
    <property type="match status" value="1"/>
</dbReference>
<keyword evidence="2" id="KW-1185">Reference proteome</keyword>
<dbReference type="AlphaFoldDB" id="A0A6J8B094"/>
<gene>
    <name evidence="1" type="ORF">MCOR_13608</name>
</gene>
<proteinExistence type="predicted"/>
<protein>
    <submittedName>
        <fullName evidence="1">Uncharacterized protein</fullName>
    </submittedName>
</protein>
<dbReference type="InterPro" id="IPR011042">
    <property type="entry name" value="6-blade_b-propeller_TolB-like"/>
</dbReference>
<evidence type="ECO:0000313" key="1">
    <source>
        <dbReference type="EMBL" id="CAC5377285.1"/>
    </source>
</evidence>
<organism evidence="1 2">
    <name type="scientific">Mytilus coruscus</name>
    <name type="common">Sea mussel</name>
    <dbReference type="NCBI Taxonomy" id="42192"/>
    <lineage>
        <taxon>Eukaryota</taxon>
        <taxon>Metazoa</taxon>
        <taxon>Spiralia</taxon>
        <taxon>Lophotrochozoa</taxon>
        <taxon>Mollusca</taxon>
        <taxon>Bivalvia</taxon>
        <taxon>Autobranchia</taxon>
        <taxon>Pteriomorphia</taxon>
        <taxon>Mytilida</taxon>
        <taxon>Mytiloidea</taxon>
        <taxon>Mytilidae</taxon>
        <taxon>Mytilinae</taxon>
        <taxon>Mytilus</taxon>
    </lineage>
</organism>
<sequence>MCVSASQLYVSFSSSSDVRSEIVIYDLAGNVKKKLISHSDAVKSFYVAQFLGGIVFKDAKEHRVKAYDGQDITDLAESGQIGYGDGSATSASFSQPMGITANFESVVVAVANLGRIRMISKVDGMINFLKNPVTLYSAFGVHLRNKKKKRINLSEAVSLVESTNNYVKEHVLQVKQLLNTEKITNGPEGIISSKTANSVTMINSELQNLRTLINVLDTNYLLQMQTLQTLLTVQWKTYTQLASSRMTPKP</sequence>
<accession>A0A6J8B094</accession>
<dbReference type="Proteomes" id="UP000507470">
    <property type="component" value="Unassembled WGS sequence"/>
</dbReference>